<dbReference type="GO" id="GO:0016757">
    <property type="term" value="F:glycosyltransferase activity"/>
    <property type="evidence" value="ECO:0007669"/>
    <property type="project" value="InterPro"/>
</dbReference>
<comment type="caution">
    <text evidence="3">The sequence shown here is derived from an EMBL/GenBank/DDBJ whole genome shotgun (WGS) entry which is preliminary data.</text>
</comment>
<reference evidence="3 4" key="1">
    <citation type="submission" date="2006-02" db="EMBL/GenBank/DDBJ databases">
        <authorList>
            <person name="Murray A."/>
            <person name="Staley J."/>
            <person name="Ferriera S."/>
            <person name="Johnson J."/>
            <person name="Kravitz S."/>
            <person name="Halpern A."/>
            <person name="Remington K."/>
            <person name="Beeson K."/>
            <person name="Tran B."/>
            <person name="Rogers Y.-H."/>
            <person name="Friedman R."/>
            <person name="Venter J.C."/>
        </authorList>
    </citation>
    <scope>NUCLEOTIDE SEQUENCE [LARGE SCALE GENOMIC DNA]</scope>
    <source>
        <strain evidence="3 4">23-P</strain>
    </source>
</reference>
<protein>
    <submittedName>
        <fullName evidence="3">Probable glycosyl transferase</fullName>
    </submittedName>
</protein>
<dbReference type="AlphaFoldDB" id="A4BZ75"/>
<evidence type="ECO:0000313" key="4">
    <source>
        <dbReference type="Proteomes" id="UP000003053"/>
    </source>
</evidence>
<dbReference type="Gene3D" id="3.40.50.2000">
    <property type="entry name" value="Glycogen Phosphorylase B"/>
    <property type="match status" value="2"/>
</dbReference>
<dbReference type="RefSeq" id="WP_004570136.1">
    <property type="nucleotide sequence ID" value="NZ_CH724148.1"/>
</dbReference>
<dbReference type="PANTHER" id="PTHR45947">
    <property type="entry name" value="SULFOQUINOVOSYL TRANSFERASE SQD2"/>
    <property type="match status" value="1"/>
</dbReference>
<dbReference type="InterPro" id="IPR001296">
    <property type="entry name" value="Glyco_trans_1"/>
</dbReference>
<keyword evidence="3" id="KW-0808">Transferase</keyword>
<dbReference type="CDD" id="cd03801">
    <property type="entry name" value="GT4_PimA-like"/>
    <property type="match status" value="1"/>
</dbReference>
<dbReference type="InterPro" id="IPR050194">
    <property type="entry name" value="Glycosyltransferase_grp1"/>
</dbReference>
<dbReference type="SUPFAM" id="SSF53756">
    <property type="entry name" value="UDP-Glycosyltransferase/glycogen phosphorylase"/>
    <property type="match status" value="1"/>
</dbReference>
<dbReference type="eggNOG" id="COG0438">
    <property type="taxonomic scope" value="Bacteria"/>
</dbReference>
<sequence length="396" mass="45882">MRIGMILDAVFPPDPRVENEAVSLVKAGHEVFLFCLHYGEQKKLEVIHGIQVKRYLSNRLEYKLSALAYTIPLYTFLMKRKICQFIKENKIEILHVHDMRIADAVFSVNKKNGVPIVLDLHENRPEIMRFYPHLVKFPGKYLISPKKWKSKEEKFIRKATKVIVVTSESRVEITKRIAVDVDKIVVVPNTVRENFYLNPKADPEIIQHYSKSFVLLYIGDTGLRRGLETAIRSINLLRDKIENIKLVIVGKNTTDWILKKLAKDLGVEAYIDFLGWKDQHLFQSYILSSSICISPLHRNLHHDTTYANKIFQYMSLGRPVLGSNATAQERIIKKSNAGLIHQEKDVQDFSNKVLDLYNNKSLREAFSENGSAFIKNQFSWEKTSKKLIHLYDNIKN</sequence>
<evidence type="ECO:0000259" key="1">
    <source>
        <dbReference type="Pfam" id="PF00534"/>
    </source>
</evidence>
<dbReference type="PANTHER" id="PTHR45947:SF3">
    <property type="entry name" value="SULFOQUINOVOSYL TRANSFERASE SQD2"/>
    <property type="match status" value="1"/>
</dbReference>
<feature type="domain" description="Glycosyl transferase family 1" evidence="1">
    <location>
        <begin position="203"/>
        <end position="370"/>
    </location>
</feature>
<evidence type="ECO:0000259" key="2">
    <source>
        <dbReference type="Pfam" id="PF13439"/>
    </source>
</evidence>
<dbReference type="EMBL" id="AAOG01000002">
    <property type="protein sequence ID" value="EAR12468.1"/>
    <property type="molecule type" value="Genomic_DNA"/>
</dbReference>
<dbReference type="Proteomes" id="UP000003053">
    <property type="component" value="Unassembled WGS sequence"/>
</dbReference>
<dbReference type="InterPro" id="IPR028098">
    <property type="entry name" value="Glyco_trans_4-like_N"/>
</dbReference>
<feature type="domain" description="Glycosyltransferase subfamily 4-like N-terminal" evidence="2">
    <location>
        <begin position="18"/>
        <end position="191"/>
    </location>
</feature>
<dbReference type="Pfam" id="PF13439">
    <property type="entry name" value="Glyco_transf_4"/>
    <property type="match status" value="1"/>
</dbReference>
<dbReference type="Pfam" id="PF00534">
    <property type="entry name" value="Glycos_transf_1"/>
    <property type="match status" value="1"/>
</dbReference>
<evidence type="ECO:0000313" key="3">
    <source>
        <dbReference type="EMBL" id="EAR12468.1"/>
    </source>
</evidence>
<name>A4BZ75_9FLAO</name>
<gene>
    <name evidence="3" type="ORF">PI23P_07580</name>
</gene>
<proteinExistence type="predicted"/>
<accession>A4BZ75</accession>
<dbReference type="HOGENOM" id="CLU_009583_36_1_10"/>
<organism evidence="3 4">
    <name type="scientific">Polaribacter irgensii 23-P</name>
    <dbReference type="NCBI Taxonomy" id="313594"/>
    <lineage>
        <taxon>Bacteria</taxon>
        <taxon>Pseudomonadati</taxon>
        <taxon>Bacteroidota</taxon>
        <taxon>Flavobacteriia</taxon>
        <taxon>Flavobacteriales</taxon>
        <taxon>Flavobacteriaceae</taxon>
    </lineage>
</organism>
<dbReference type="STRING" id="313594.PI23P_07580"/>
<keyword evidence="4" id="KW-1185">Reference proteome</keyword>
<dbReference type="OrthoDB" id="1450439at2"/>